<dbReference type="PANTHER" id="PTHR46383:SF1">
    <property type="entry name" value="ASPARTATE AMINOTRANSFERASE"/>
    <property type="match status" value="1"/>
</dbReference>
<dbReference type="InterPro" id="IPR004839">
    <property type="entry name" value="Aminotransferase_I/II_large"/>
</dbReference>
<keyword evidence="5" id="KW-0808">Transferase</keyword>
<evidence type="ECO:0000256" key="3">
    <source>
        <dbReference type="ARBA" id="ARBA00011738"/>
    </source>
</evidence>
<organism evidence="8">
    <name type="scientific">Fervidicoccus fontis</name>
    <dbReference type="NCBI Taxonomy" id="683846"/>
    <lineage>
        <taxon>Archaea</taxon>
        <taxon>Thermoproteota</taxon>
        <taxon>Thermoprotei</taxon>
        <taxon>Fervidicoccales</taxon>
        <taxon>Fervidicoccaceae</taxon>
        <taxon>Fervidicoccus</taxon>
    </lineage>
</organism>
<accession>A0A7C2VHK8</accession>
<keyword evidence="4 8" id="KW-0032">Aminotransferase</keyword>
<dbReference type="AlphaFoldDB" id="A0A7C2VHK8"/>
<dbReference type="InterPro" id="IPR015424">
    <property type="entry name" value="PyrdxlP-dep_Trfase"/>
</dbReference>
<dbReference type="CDD" id="cd00609">
    <property type="entry name" value="AAT_like"/>
    <property type="match status" value="1"/>
</dbReference>
<dbReference type="RefSeq" id="WP_272985011.1">
    <property type="nucleotide sequence ID" value="NZ_DSFH01000026.1"/>
</dbReference>
<name>A0A7C2VHK8_9CREN</name>
<dbReference type="EMBL" id="DSFH01000026">
    <property type="protein sequence ID" value="HEW63725.1"/>
    <property type="molecule type" value="Genomic_DNA"/>
</dbReference>
<keyword evidence="6" id="KW-0663">Pyridoxal phosphate</keyword>
<dbReference type="GO" id="GO:0008483">
    <property type="term" value="F:transaminase activity"/>
    <property type="evidence" value="ECO:0007669"/>
    <property type="project" value="UniProtKB-KW"/>
</dbReference>
<dbReference type="GO" id="GO:0006520">
    <property type="term" value="P:amino acid metabolic process"/>
    <property type="evidence" value="ECO:0007669"/>
    <property type="project" value="InterPro"/>
</dbReference>
<reference evidence="8" key="1">
    <citation type="journal article" date="2020" name="mSystems">
        <title>Genome- and Community-Level Interaction Insights into Carbon Utilization and Element Cycling Functions of Hydrothermarchaeota in Hydrothermal Sediment.</title>
        <authorList>
            <person name="Zhou Z."/>
            <person name="Liu Y."/>
            <person name="Xu W."/>
            <person name="Pan J."/>
            <person name="Luo Z.H."/>
            <person name="Li M."/>
        </authorList>
    </citation>
    <scope>NUCLEOTIDE SEQUENCE [LARGE SCALE GENOMIC DNA]</scope>
    <source>
        <strain evidence="8">SpSt-1261</strain>
    </source>
</reference>
<dbReference type="SUPFAM" id="SSF53383">
    <property type="entry name" value="PLP-dependent transferases"/>
    <property type="match status" value="1"/>
</dbReference>
<evidence type="ECO:0000256" key="1">
    <source>
        <dbReference type="ARBA" id="ARBA00001933"/>
    </source>
</evidence>
<proteinExistence type="inferred from homology"/>
<dbReference type="Pfam" id="PF00155">
    <property type="entry name" value="Aminotran_1_2"/>
    <property type="match status" value="1"/>
</dbReference>
<protein>
    <submittedName>
        <fullName evidence="8">Pyridoxal phosphate-dependent aminotransferase</fullName>
    </submittedName>
</protein>
<dbReference type="GO" id="GO:0030170">
    <property type="term" value="F:pyridoxal phosphate binding"/>
    <property type="evidence" value="ECO:0007669"/>
    <property type="project" value="InterPro"/>
</dbReference>
<dbReference type="InterPro" id="IPR050596">
    <property type="entry name" value="AspAT/PAT-like"/>
</dbReference>
<evidence type="ECO:0000259" key="7">
    <source>
        <dbReference type="Pfam" id="PF00155"/>
    </source>
</evidence>
<dbReference type="Gene3D" id="3.40.640.10">
    <property type="entry name" value="Type I PLP-dependent aspartate aminotransferase-like (Major domain)"/>
    <property type="match status" value="1"/>
</dbReference>
<comment type="caution">
    <text evidence="8">The sequence shown here is derived from an EMBL/GenBank/DDBJ whole genome shotgun (WGS) entry which is preliminary data.</text>
</comment>
<comment type="similarity">
    <text evidence="2">Belongs to the class-I pyridoxal-phosphate-dependent aminotransferase family.</text>
</comment>
<evidence type="ECO:0000256" key="4">
    <source>
        <dbReference type="ARBA" id="ARBA00022576"/>
    </source>
</evidence>
<comment type="cofactor">
    <cofactor evidence="1">
        <name>pyridoxal 5'-phosphate</name>
        <dbReference type="ChEBI" id="CHEBI:597326"/>
    </cofactor>
</comment>
<evidence type="ECO:0000256" key="2">
    <source>
        <dbReference type="ARBA" id="ARBA00007441"/>
    </source>
</evidence>
<comment type="subunit">
    <text evidence="3">Homodimer.</text>
</comment>
<evidence type="ECO:0000256" key="5">
    <source>
        <dbReference type="ARBA" id="ARBA00022679"/>
    </source>
</evidence>
<evidence type="ECO:0000313" key="8">
    <source>
        <dbReference type="EMBL" id="HEW63725.1"/>
    </source>
</evidence>
<dbReference type="Proteomes" id="UP000886076">
    <property type="component" value="Unassembled WGS sequence"/>
</dbReference>
<dbReference type="PANTHER" id="PTHR46383">
    <property type="entry name" value="ASPARTATE AMINOTRANSFERASE"/>
    <property type="match status" value="1"/>
</dbReference>
<dbReference type="InterPro" id="IPR015421">
    <property type="entry name" value="PyrdxlP-dep_Trfase_major"/>
</dbReference>
<feature type="domain" description="Aminotransferase class I/classII large" evidence="7">
    <location>
        <begin position="35"/>
        <end position="389"/>
    </location>
</feature>
<gene>
    <name evidence="8" type="ORF">ENO39_01515</name>
</gene>
<sequence>MRKISSRSQKISPSLHRLISNKMDELKRKGVETYNFTQGQPGFPPDENIIKATFEHALKNSFDHYRYLPTQGLPELRTDISDELKESGGISIDPSNIVVTSGGIEALHLTFYATTDPGDRAFFLDPTYSVYWDIANMYNLKVDSCEQNGEDFQPDPECLKEKINRNTSLILVTSPDNPTSRILSEDIFKLIADLAVDNDIWLLYDEAYRNIIYEGKHVWIQKYSRTLEKLVGLDTFSKDLAIPGLRLGYLYAENKDLIKEVLKLKGIVSISSDSSAQWMAHIALSSGMLKIYLSKVIPKYRSRRDAAYETIREFLPEAKVTKPIAGMYLFPDLSPYLSKKGMDDTSFVIKLSEEKGVGVLPGSIFGKAGKGHVRITFVTMQEERIKKGIKLMSEFLTA</sequence>
<evidence type="ECO:0000256" key="6">
    <source>
        <dbReference type="ARBA" id="ARBA00022898"/>
    </source>
</evidence>